<evidence type="ECO:0000313" key="3">
    <source>
        <dbReference type="Proteomes" id="UP001165063"/>
    </source>
</evidence>
<evidence type="ECO:0000313" key="2">
    <source>
        <dbReference type="EMBL" id="GMG21074.1"/>
    </source>
</evidence>
<keyword evidence="3" id="KW-1185">Reference proteome</keyword>
<proteinExistence type="predicted"/>
<evidence type="ECO:0000259" key="1">
    <source>
        <dbReference type="Pfam" id="PF10433"/>
    </source>
</evidence>
<dbReference type="Pfam" id="PF10433">
    <property type="entry name" value="Beta-prop_RSE1_1st"/>
    <property type="match status" value="1"/>
</dbReference>
<comment type="caution">
    <text evidence="2">The sequence shown here is derived from an EMBL/GenBank/DDBJ whole genome shotgun (WGS) entry which is preliminary data.</text>
</comment>
<dbReference type="Gene3D" id="2.130.10.10">
    <property type="entry name" value="YVTN repeat-like/Quinoprotein amine dehydrogenase"/>
    <property type="match status" value="1"/>
</dbReference>
<protein>
    <submittedName>
        <fullName evidence="2">Unnamed protein product</fullName>
    </submittedName>
</protein>
<reference evidence="2" key="1">
    <citation type="submission" date="2023-04" db="EMBL/GenBank/DDBJ databases">
        <title>Ambrosiozyma monospora NBRC 1965.</title>
        <authorList>
            <person name="Ichikawa N."/>
            <person name="Sato H."/>
            <person name="Tonouchi N."/>
        </authorList>
    </citation>
    <scope>NUCLEOTIDE SEQUENCE</scope>
    <source>
        <strain evidence="2">NBRC 1965</strain>
    </source>
</reference>
<sequence>MPLIITPTTSSSDDLRNNVINSFKVNIFSNEKKSLVIVSPNTIHFYDIDADESSSHELDEPIERLKFHDRVIACSHILPSENLCEWLLVLIETNILYVVAYNANAASFTIIQTFQFRDTISNQGNPEEVGIRKIVSVKPIISVDPTQTFILVYSCQNFLTILKLNSDKKDLFEKAIINRDTYKGKRNTRKRSNFLLDDIFSEPSIINIGSGLVKSITFCNAQYNSENPCFGIVTRGISLNEYLEFFQIQITGNNAIDATSVRKFSPMESESSLVIPISKVGLLVLCAKHEYFYLTPNFKAISNDRGVTANRAFLRRAKLSHSDGLLEEFKSYCSINEHKLLLFNFHGESYVFSFNHTITTDESDIPIEGPTVGILLVEKWETKLIDEDVYSVSPNWLFKLEGKKFIGITDFFQVSLFDLNTGPPATILHHGGQKPITCISGVHNHHITYGSGDISGSEIVYDDNTYTVSHDGVLKKFIEIEHRSLGKLFVTLTESQNSRIDLSEVTCLNKIEVFDSNLNSITSYEFEDDVFIRRR</sequence>
<dbReference type="InterPro" id="IPR018846">
    <property type="entry name" value="Beta-prop_RSE1/DDB1/CPSF1_1st"/>
</dbReference>
<dbReference type="OrthoDB" id="3997759at2759"/>
<gene>
    <name evidence="2" type="ORF">Amon01_000170600</name>
</gene>
<accession>A0A9W6YU04</accession>
<dbReference type="InterPro" id="IPR015943">
    <property type="entry name" value="WD40/YVTN_repeat-like_dom_sf"/>
</dbReference>
<feature type="domain" description="RSE1/DDB1/CPSF1 first beta-propeller" evidence="1">
    <location>
        <begin position="21"/>
        <end position="356"/>
    </location>
</feature>
<name>A0A9W6YU04_AMBMO</name>
<dbReference type="EMBL" id="BSXU01000546">
    <property type="protein sequence ID" value="GMG21074.1"/>
    <property type="molecule type" value="Genomic_DNA"/>
</dbReference>
<dbReference type="AlphaFoldDB" id="A0A9W6YU04"/>
<organism evidence="2 3">
    <name type="scientific">Ambrosiozyma monospora</name>
    <name type="common">Yeast</name>
    <name type="synonym">Endomycopsis monosporus</name>
    <dbReference type="NCBI Taxonomy" id="43982"/>
    <lineage>
        <taxon>Eukaryota</taxon>
        <taxon>Fungi</taxon>
        <taxon>Dikarya</taxon>
        <taxon>Ascomycota</taxon>
        <taxon>Saccharomycotina</taxon>
        <taxon>Pichiomycetes</taxon>
        <taxon>Pichiales</taxon>
        <taxon>Pichiaceae</taxon>
        <taxon>Ambrosiozyma</taxon>
    </lineage>
</organism>
<dbReference type="Proteomes" id="UP001165063">
    <property type="component" value="Unassembled WGS sequence"/>
</dbReference>